<dbReference type="WBParaSite" id="EgrG_002054000">
    <property type="protein sequence ID" value="EgrG_002054000"/>
    <property type="gene ID" value="EgrG_002054000"/>
</dbReference>
<feature type="region of interest" description="Disordered" evidence="1">
    <location>
        <begin position="1"/>
        <end position="24"/>
    </location>
</feature>
<gene>
    <name evidence="2" type="ORF">EgrG_002054000</name>
</gene>
<feature type="compositionally biased region" description="Basic residues" evidence="1">
    <location>
        <begin position="1"/>
        <end position="10"/>
    </location>
</feature>
<accession>A0A068X4S5</accession>
<proteinExistence type="predicted"/>
<evidence type="ECO:0000313" key="3">
    <source>
        <dbReference type="Proteomes" id="UP000492820"/>
    </source>
</evidence>
<organism evidence="2">
    <name type="scientific">Echinococcus granulosus</name>
    <name type="common">Hydatid tapeworm</name>
    <dbReference type="NCBI Taxonomy" id="6210"/>
    <lineage>
        <taxon>Eukaryota</taxon>
        <taxon>Metazoa</taxon>
        <taxon>Spiralia</taxon>
        <taxon>Lophotrochozoa</taxon>
        <taxon>Platyhelminthes</taxon>
        <taxon>Cestoda</taxon>
        <taxon>Eucestoda</taxon>
        <taxon>Cyclophyllidea</taxon>
        <taxon>Taeniidae</taxon>
        <taxon>Echinococcus</taxon>
        <taxon>Echinococcus granulosus group</taxon>
    </lineage>
</organism>
<evidence type="ECO:0000313" key="2">
    <source>
        <dbReference type="EMBL" id="CDS25025.1"/>
    </source>
</evidence>
<protein>
    <submittedName>
        <fullName evidence="2 4">Uncharacterized protein</fullName>
    </submittedName>
</protein>
<reference evidence="4" key="3">
    <citation type="submission" date="2020-10" db="UniProtKB">
        <authorList>
            <consortium name="WormBaseParasite"/>
        </authorList>
    </citation>
    <scope>IDENTIFICATION</scope>
</reference>
<dbReference type="AlphaFoldDB" id="A0A068X4S5"/>
<reference evidence="2 3" key="1">
    <citation type="journal article" date="2013" name="Nature">
        <title>The genomes of four tapeworm species reveal adaptations to parasitism.</title>
        <authorList>
            <person name="Tsai I.J."/>
            <person name="Zarowiecki M."/>
            <person name="Holroyd N."/>
            <person name="Garciarrubio A."/>
            <person name="Sanchez-Flores A."/>
            <person name="Brooks K.L."/>
            <person name="Tracey A."/>
            <person name="Bobes R.J."/>
            <person name="Fragoso G."/>
            <person name="Sciutto E."/>
            <person name="Aslett M."/>
            <person name="Beasley H."/>
            <person name="Bennett H.M."/>
            <person name="Cai J."/>
            <person name="Camicia F."/>
            <person name="Clark R."/>
            <person name="Cucher M."/>
            <person name="De Silva N."/>
            <person name="Day T.A."/>
            <person name="Deplazes P."/>
            <person name="Estrada K."/>
            <person name="Fernandez C."/>
            <person name="Holland P.W."/>
            <person name="Hou J."/>
            <person name="Hu S."/>
            <person name="Huckvale T."/>
            <person name="Hung S.S."/>
            <person name="Kamenetzky L."/>
            <person name="Keane J.A."/>
            <person name="Kiss F."/>
            <person name="Koziol U."/>
            <person name="Lambert O."/>
            <person name="Liu K."/>
            <person name="Luo X."/>
            <person name="Luo Y."/>
            <person name="Macchiaroli N."/>
            <person name="Nichol S."/>
            <person name="Paps J."/>
            <person name="Parkinson J."/>
            <person name="Pouchkina-Stantcheva N."/>
            <person name="Riddiford N."/>
            <person name="Rosenzvit M."/>
            <person name="Salinas G."/>
            <person name="Wasmuth J.D."/>
            <person name="Zamanian M."/>
            <person name="Zheng Y."/>
            <person name="Cai X."/>
            <person name="Soberon X."/>
            <person name="Olson P.D."/>
            <person name="Laclette J.P."/>
            <person name="Brehm K."/>
            <person name="Berriman M."/>
            <person name="Garciarrubio A."/>
            <person name="Bobes R.J."/>
            <person name="Fragoso G."/>
            <person name="Sanchez-Flores A."/>
            <person name="Estrada K."/>
            <person name="Cevallos M.A."/>
            <person name="Morett E."/>
            <person name="Gonzalez V."/>
            <person name="Portillo T."/>
            <person name="Ochoa-Leyva A."/>
            <person name="Jose M.V."/>
            <person name="Sciutto E."/>
            <person name="Landa A."/>
            <person name="Jimenez L."/>
            <person name="Valdes V."/>
            <person name="Carrero J.C."/>
            <person name="Larralde C."/>
            <person name="Morales-Montor J."/>
            <person name="Limon-Lason J."/>
            <person name="Soberon X."/>
            <person name="Laclette J.P."/>
        </authorList>
    </citation>
    <scope>NUCLEOTIDE SEQUENCE [LARGE SCALE GENOMIC DNA]</scope>
</reference>
<sequence length="124" mass="13851">MKLHSTRRSIRPTASEEADDRLSTTGPYFSNLLLFFPPIRKSVLHTSTVVTPNFPVAITPGYSFSNIHKRSSSKLEATNKQGKEDYFEEEEAPTPQVFKVNSAMLALELEVSRGTLNGADLTKY</sequence>
<dbReference type="EMBL" id="LK028685">
    <property type="protein sequence ID" value="CDS25025.1"/>
    <property type="molecule type" value="Genomic_DNA"/>
</dbReference>
<dbReference type="Proteomes" id="UP000492820">
    <property type="component" value="Unassembled WGS sequence"/>
</dbReference>
<reference evidence="2" key="2">
    <citation type="submission" date="2014-06" db="EMBL/GenBank/DDBJ databases">
        <authorList>
            <person name="Aslett M."/>
        </authorList>
    </citation>
    <scope>NUCLEOTIDE SEQUENCE</scope>
</reference>
<evidence type="ECO:0000313" key="4">
    <source>
        <dbReference type="WBParaSite" id="EgrG_002054000"/>
    </source>
</evidence>
<evidence type="ECO:0000256" key="1">
    <source>
        <dbReference type="SAM" id="MobiDB-lite"/>
    </source>
</evidence>
<feature type="region of interest" description="Disordered" evidence="1">
    <location>
        <begin position="73"/>
        <end position="92"/>
    </location>
</feature>
<name>A0A068X4S5_ECHGR</name>